<comment type="caution">
    <text evidence="5">The sequence shown here is derived from an EMBL/GenBank/DDBJ whole genome shotgun (WGS) entry which is preliminary data.</text>
</comment>
<evidence type="ECO:0000259" key="4">
    <source>
        <dbReference type="SMART" id="SM00822"/>
    </source>
</evidence>
<name>A0ABW5WA06_9PSEU</name>
<protein>
    <submittedName>
        <fullName evidence="5">SDR family oxidoreductase</fullName>
    </submittedName>
</protein>
<dbReference type="InterPro" id="IPR002347">
    <property type="entry name" value="SDR_fam"/>
</dbReference>
<comment type="similarity">
    <text evidence="1 3">Belongs to the short-chain dehydrogenases/reductases (SDR) family.</text>
</comment>
<dbReference type="PRINTS" id="PR00080">
    <property type="entry name" value="SDRFAMILY"/>
</dbReference>
<dbReference type="SMART" id="SM00822">
    <property type="entry name" value="PKS_KR"/>
    <property type="match status" value="1"/>
</dbReference>
<dbReference type="PRINTS" id="PR00081">
    <property type="entry name" value="GDHRDH"/>
</dbReference>
<keyword evidence="6" id="KW-1185">Reference proteome</keyword>
<keyword evidence="2" id="KW-0560">Oxidoreductase</keyword>
<dbReference type="RefSeq" id="WP_377390633.1">
    <property type="nucleotide sequence ID" value="NZ_JBHSAN010000024.1"/>
</dbReference>
<proteinExistence type="inferred from homology"/>
<dbReference type="Proteomes" id="UP001597478">
    <property type="component" value="Unassembled WGS sequence"/>
</dbReference>
<evidence type="ECO:0000256" key="1">
    <source>
        <dbReference type="ARBA" id="ARBA00006484"/>
    </source>
</evidence>
<dbReference type="InterPro" id="IPR057326">
    <property type="entry name" value="KR_dom"/>
</dbReference>
<dbReference type="PANTHER" id="PTHR43391">
    <property type="entry name" value="RETINOL DEHYDROGENASE-RELATED"/>
    <property type="match status" value="1"/>
</dbReference>
<evidence type="ECO:0000256" key="2">
    <source>
        <dbReference type="ARBA" id="ARBA00023002"/>
    </source>
</evidence>
<sequence>MLSWSQLDGVLRDLGLPLPGRRVTLDVAGKVVLITGGGDGIGLALARVLHRRGATVALVDVDGESLQAAARELGSRVLTMPADVRDRTAVTVAIHDVVERAGGLDIVVAGAGVTPPPATLRQIEPAEFDRVLDVNLTGVFNTVRAAADAVIARRGHIVVVSSVASFTPGPGGAAYMVSKAAVEQLGRALRLELAGHGATVGIAYFGFVDTRLARTTVDDDPLGRRLMQQLPAPLRSRLAPEDAALVIADGIARRAGATMAPGAWQVWSLLRGVASAVTDGVLAADRELRALVRDLEARHPA</sequence>
<evidence type="ECO:0000313" key="5">
    <source>
        <dbReference type="EMBL" id="MFD2800829.1"/>
    </source>
</evidence>
<dbReference type="NCBIfam" id="NF004526">
    <property type="entry name" value="PRK05872.1"/>
    <property type="match status" value="1"/>
</dbReference>
<dbReference type="InterPro" id="IPR036291">
    <property type="entry name" value="NAD(P)-bd_dom_sf"/>
</dbReference>
<dbReference type="PANTHER" id="PTHR43391:SF94">
    <property type="entry name" value="OXIDOREDUCTASE-RELATED"/>
    <property type="match status" value="1"/>
</dbReference>
<organism evidence="5 6">
    <name type="scientific">Prauserella oleivorans</name>
    <dbReference type="NCBI Taxonomy" id="1478153"/>
    <lineage>
        <taxon>Bacteria</taxon>
        <taxon>Bacillati</taxon>
        <taxon>Actinomycetota</taxon>
        <taxon>Actinomycetes</taxon>
        <taxon>Pseudonocardiales</taxon>
        <taxon>Pseudonocardiaceae</taxon>
        <taxon>Prauserella</taxon>
    </lineage>
</organism>
<evidence type="ECO:0000313" key="6">
    <source>
        <dbReference type="Proteomes" id="UP001597478"/>
    </source>
</evidence>
<gene>
    <name evidence="5" type="ORF">ACFS2C_15665</name>
</gene>
<evidence type="ECO:0000256" key="3">
    <source>
        <dbReference type="RuleBase" id="RU000363"/>
    </source>
</evidence>
<dbReference type="SUPFAM" id="SSF51735">
    <property type="entry name" value="NAD(P)-binding Rossmann-fold domains"/>
    <property type="match status" value="1"/>
</dbReference>
<feature type="domain" description="Ketoreductase" evidence="4">
    <location>
        <begin position="30"/>
        <end position="211"/>
    </location>
</feature>
<reference evidence="6" key="1">
    <citation type="journal article" date="2019" name="Int. J. Syst. Evol. Microbiol.">
        <title>The Global Catalogue of Microorganisms (GCM) 10K type strain sequencing project: providing services to taxonomists for standard genome sequencing and annotation.</title>
        <authorList>
            <consortium name="The Broad Institute Genomics Platform"/>
            <consortium name="The Broad Institute Genome Sequencing Center for Infectious Disease"/>
            <person name="Wu L."/>
            <person name="Ma J."/>
        </authorList>
    </citation>
    <scope>NUCLEOTIDE SEQUENCE [LARGE SCALE GENOMIC DNA]</scope>
    <source>
        <strain evidence="6">IBRC-M 10906</strain>
    </source>
</reference>
<dbReference type="Gene3D" id="3.40.50.720">
    <property type="entry name" value="NAD(P)-binding Rossmann-like Domain"/>
    <property type="match status" value="1"/>
</dbReference>
<dbReference type="CDD" id="cd05233">
    <property type="entry name" value="SDR_c"/>
    <property type="match status" value="1"/>
</dbReference>
<dbReference type="Pfam" id="PF00106">
    <property type="entry name" value="adh_short"/>
    <property type="match status" value="1"/>
</dbReference>
<accession>A0ABW5WA06</accession>
<dbReference type="EMBL" id="JBHUOF010000021">
    <property type="protein sequence ID" value="MFD2800829.1"/>
    <property type="molecule type" value="Genomic_DNA"/>
</dbReference>